<reference evidence="2" key="2">
    <citation type="submission" date="2025-08" db="UniProtKB">
        <authorList>
            <consortium name="Ensembl"/>
        </authorList>
    </citation>
    <scope>IDENTIFICATION</scope>
</reference>
<accession>A0A673TJF5</accession>
<evidence type="ECO:0000313" key="3">
    <source>
        <dbReference type="Proteomes" id="UP000472268"/>
    </source>
</evidence>
<reference evidence="2 3" key="1">
    <citation type="submission" date="2019-05" db="EMBL/GenBank/DDBJ databases">
        <title>A Chromosome-scale Meerkat (S. suricatta) Genome Assembly.</title>
        <authorList>
            <person name="Dudchenko O."/>
            <person name="Lieberman Aiden E."/>
            <person name="Tung J."/>
            <person name="Barreiro L.B."/>
            <person name="Clutton-Brock T.H."/>
        </authorList>
    </citation>
    <scope>NUCLEOTIDE SEQUENCE [LARGE SCALE GENOMIC DNA]</scope>
</reference>
<sequence>MLFPSFFAGPCMPTHSPGTAGRSIMPGARSYSSTCFRTAKGQQGRFSSPRRTTSGEGEKPERPSLRAPALCPNTEHSVPGLLQPHLLSRPNIRLLSKTTGT</sequence>
<evidence type="ECO:0000313" key="2">
    <source>
        <dbReference type="Ensembl" id="ENSSSUP00005009191.1"/>
    </source>
</evidence>
<dbReference type="Ensembl" id="ENSSSUT00005010558.1">
    <property type="protein sequence ID" value="ENSSSUP00005009191.1"/>
    <property type="gene ID" value="ENSSSUG00005005938.1"/>
</dbReference>
<keyword evidence="3" id="KW-1185">Reference proteome</keyword>
<dbReference type="AlphaFoldDB" id="A0A673TJF5"/>
<feature type="compositionally biased region" description="Polar residues" evidence="1">
    <location>
        <begin position="37"/>
        <end position="55"/>
    </location>
</feature>
<organism evidence="2 3">
    <name type="scientific">Suricata suricatta</name>
    <name type="common">Meerkat</name>
    <dbReference type="NCBI Taxonomy" id="37032"/>
    <lineage>
        <taxon>Eukaryota</taxon>
        <taxon>Metazoa</taxon>
        <taxon>Chordata</taxon>
        <taxon>Craniata</taxon>
        <taxon>Vertebrata</taxon>
        <taxon>Euteleostomi</taxon>
        <taxon>Mammalia</taxon>
        <taxon>Eutheria</taxon>
        <taxon>Laurasiatheria</taxon>
        <taxon>Carnivora</taxon>
        <taxon>Feliformia</taxon>
        <taxon>Herpestidae</taxon>
        <taxon>Suricata</taxon>
    </lineage>
</organism>
<proteinExistence type="predicted"/>
<reference evidence="2" key="3">
    <citation type="submission" date="2025-09" db="UniProtKB">
        <authorList>
            <consortium name="Ensembl"/>
        </authorList>
    </citation>
    <scope>IDENTIFICATION</scope>
</reference>
<feature type="region of interest" description="Disordered" evidence="1">
    <location>
        <begin position="37"/>
        <end position="83"/>
    </location>
</feature>
<name>A0A673TJF5_SURSU</name>
<dbReference type="Proteomes" id="UP000472268">
    <property type="component" value="Chromosome 1"/>
</dbReference>
<protein>
    <submittedName>
        <fullName evidence="2">Uncharacterized protein</fullName>
    </submittedName>
</protein>
<evidence type="ECO:0000256" key="1">
    <source>
        <dbReference type="SAM" id="MobiDB-lite"/>
    </source>
</evidence>